<dbReference type="InterPro" id="IPR032710">
    <property type="entry name" value="NTF2-like_dom_sf"/>
</dbReference>
<dbReference type="RefSeq" id="WP_267766932.1">
    <property type="nucleotide sequence ID" value="NZ_JAPNKE010000002.1"/>
</dbReference>
<comment type="caution">
    <text evidence="1">The sequence shown here is derived from an EMBL/GenBank/DDBJ whole genome shotgun (WGS) entry which is preliminary data.</text>
</comment>
<gene>
    <name evidence="1" type="ORF">OV079_06800</name>
</gene>
<reference evidence="1" key="1">
    <citation type="submission" date="2022-11" db="EMBL/GenBank/DDBJ databases">
        <title>Minimal conservation of predation-associated metabolite biosynthetic gene clusters underscores biosynthetic potential of Myxococcota including descriptions for ten novel species: Archangium lansinium sp. nov., Myxococcus landrumus sp. nov., Nannocystis bai.</title>
        <authorList>
            <person name="Ahearne A."/>
            <person name="Stevens C."/>
            <person name="Phillips K."/>
        </authorList>
    </citation>
    <scope>NUCLEOTIDE SEQUENCE</scope>
    <source>
        <strain evidence="1">Na p29</strain>
    </source>
</reference>
<dbReference type="EMBL" id="JAPNKE010000002">
    <property type="protein sequence ID" value="MCY1005285.1"/>
    <property type="molecule type" value="Genomic_DNA"/>
</dbReference>
<proteinExistence type="predicted"/>
<organism evidence="1 2">
    <name type="scientific">Nannocystis pusilla</name>
    <dbReference type="NCBI Taxonomy" id="889268"/>
    <lineage>
        <taxon>Bacteria</taxon>
        <taxon>Pseudomonadati</taxon>
        <taxon>Myxococcota</taxon>
        <taxon>Polyangia</taxon>
        <taxon>Nannocystales</taxon>
        <taxon>Nannocystaceae</taxon>
        <taxon>Nannocystis</taxon>
    </lineage>
</organism>
<dbReference type="Gene3D" id="3.10.450.50">
    <property type="match status" value="1"/>
</dbReference>
<protein>
    <recommendedName>
        <fullName evidence="3">DUF4440 domain-containing protein</fullName>
    </recommendedName>
</protein>
<dbReference type="Proteomes" id="UP001150924">
    <property type="component" value="Unassembled WGS sequence"/>
</dbReference>
<keyword evidence="2" id="KW-1185">Reference proteome</keyword>
<name>A0A9X3EKE0_9BACT</name>
<evidence type="ECO:0000313" key="2">
    <source>
        <dbReference type="Proteomes" id="UP001150924"/>
    </source>
</evidence>
<evidence type="ECO:0000313" key="1">
    <source>
        <dbReference type="EMBL" id="MCY1005285.1"/>
    </source>
</evidence>
<sequence>MTAPTNPERDREVDAFLHLLGRALVEGDALTVATLYETPAFVLADSGAQAVARREEIERFFAGARAQYLERGVTMTRPEVESREWVGDRVVLVRVAWPYIDRDGREVGLERSTYALRRDDSGALRIRVVMPHRV</sequence>
<accession>A0A9X3EKE0</accession>
<evidence type="ECO:0008006" key="3">
    <source>
        <dbReference type="Google" id="ProtNLM"/>
    </source>
</evidence>
<dbReference type="SUPFAM" id="SSF54427">
    <property type="entry name" value="NTF2-like"/>
    <property type="match status" value="1"/>
</dbReference>
<dbReference type="AlphaFoldDB" id="A0A9X3EKE0"/>